<protein>
    <submittedName>
        <fullName evidence="1">Uncharacterized protein</fullName>
    </submittedName>
</protein>
<dbReference type="Proteomes" id="UP001634393">
    <property type="component" value="Unassembled WGS sequence"/>
</dbReference>
<dbReference type="InterPro" id="IPR025322">
    <property type="entry name" value="PADRE_dom"/>
</dbReference>
<organism evidence="1 2">
    <name type="scientific">Penstemon smallii</name>
    <dbReference type="NCBI Taxonomy" id="265156"/>
    <lineage>
        <taxon>Eukaryota</taxon>
        <taxon>Viridiplantae</taxon>
        <taxon>Streptophyta</taxon>
        <taxon>Embryophyta</taxon>
        <taxon>Tracheophyta</taxon>
        <taxon>Spermatophyta</taxon>
        <taxon>Magnoliopsida</taxon>
        <taxon>eudicotyledons</taxon>
        <taxon>Gunneridae</taxon>
        <taxon>Pentapetalae</taxon>
        <taxon>asterids</taxon>
        <taxon>lamiids</taxon>
        <taxon>Lamiales</taxon>
        <taxon>Plantaginaceae</taxon>
        <taxon>Cheloneae</taxon>
        <taxon>Penstemon</taxon>
    </lineage>
</organism>
<dbReference type="Pfam" id="PF14009">
    <property type="entry name" value="PADRE"/>
    <property type="match status" value="1"/>
</dbReference>
<accession>A0ABD3S075</accession>
<evidence type="ECO:0000313" key="1">
    <source>
        <dbReference type="EMBL" id="KAL3817857.1"/>
    </source>
</evidence>
<sequence>MNESIYDEMRFITKMGNCLFGGTGDAVDQSTIIKVTTSNGGVMEFNSPITVESITDEFPCHGIFRSQDLFWKPLPHSQVLLAGESYHLLDINNNIRSSSSDSDGLKAARVGHVRSNSAPPQQQLPYRMSFDNRGLTKKKINDDDDVSPYGFWKVKLVISPKQLLEILSEEGKTEELLESVRTVGRCGTTNLLGGGFSDQWSF</sequence>
<dbReference type="PANTHER" id="PTHR33148:SF48">
    <property type="entry name" value="DUF4228 DOMAIN PROTEIN"/>
    <property type="match status" value="1"/>
</dbReference>
<keyword evidence="2" id="KW-1185">Reference proteome</keyword>
<dbReference type="AlphaFoldDB" id="A0ABD3S075"/>
<proteinExistence type="predicted"/>
<dbReference type="EMBL" id="JBJXBP010000007">
    <property type="protein sequence ID" value="KAL3817857.1"/>
    <property type="molecule type" value="Genomic_DNA"/>
</dbReference>
<reference evidence="1 2" key="1">
    <citation type="submission" date="2024-12" db="EMBL/GenBank/DDBJ databases">
        <title>The unique morphological basis and parallel evolutionary history of personate flowers in Penstemon.</title>
        <authorList>
            <person name="Depatie T.H."/>
            <person name="Wessinger C.A."/>
        </authorList>
    </citation>
    <scope>NUCLEOTIDE SEQUENCE [LARGE SCALE GENOMIC DNA]</scope>
    <source>
        <strain evidence="1">WTNN_2</strain>
        <tissue evidence="1">Leaf</tissue>
    </source>
</reference>
<dbReference type="PANTHER" id="PTHR33148">
    <property type="entry name" value="PLASTID MOVEMENT IMPAIRED PROTEIN-RELATED"/>
    <property type="match status" value="1"/>
</dbReference>
<comment type="caution">
    <text evidence="1">The sequence shown here is derived from an EMBL/GenBank/DDBJ whole genome shotgun (WGS) entry which is preliminary data.</text>
</comment>
<name>A0ABD3S075_9LAMI</name>
<evidence type="ECO:0000313" key="2">
    <source>
        <dbReference type="Proteomes" id="UP001634393"/>
    </source>
</evidence>
<gene>
    <name evidence="1" type="ORF">ACJIZ3_003762</name>
</gene>